<comment type="catalytic activity">
    <reaction evidence="1">
        <text>ATP + protein L-histidine = ADP + protein N-phospho-L-histidine.</text>
        <dbReference type="EC" id="2.7.13.3"/>
    </reaction>
</comment>
<dbReference type="InterPro" id="IPR003594">
    <property type="entry name" value="HATPase_dom"/>
</dbReference>
<dbReference type="Gene3D" id="1.10.287.130">
    <property type="match status" value="1"/>
</dbReference>
<dbReference type="Pfam" id="PF00512">
    <property type="entry name" value="HisKA"/>
    <property type="match status" value="1"/>
</dbReference>
<evidence type="ECO:0000313" key="12">
    <source>
        <dbReference type="Proteomes" id="UP000617628"/>
    </source>
</evidence>
<feature type="transmembrane region" description="Helical" evidence="7">
    <location>
        <begin position="729"/>
        <end position="749"/>
    </location>
</feature>
<dbReference type="PRINTS" id="PR00344">
    <property type="entry name" value="BCTRLSENSOR"/>
</dbReference>
<feature type="domain" description="HTH araC/xylS-type" evidence="8">
    <location>
        <begin position="1169"/>
        <end position="1268"/>
    </location>
</feature>
<protein>
    <recommendedName>
        <fullName evidence="2">histidine kinase</fullName>
        <ecNumber evidence="2">2.7.13.3</ecNumber>
    </recommendedName>
</protein>
<evidence type="ECO:0000259" key="8">
    <source>
        <dbReference type="PROSITE" id="PS01124"/>
    </source>
</evidence>
<dbReference type="AlphaFoldDB" id="A0A934RSH0"/>
<comment type="caution">
    <text evidence="11">The sequence shown here is derived from an EMBL/GenBank/DDBJ whole genome shotgun (WGS) entry which is preliminary data.</text>
</comment>
<keyword evidence="7" id="KW-0812">Transmembrane</keyword>
<dbReference type="GO" id="GO:0003700">
    <property type="term" value="F:DNA-binding transcription factor activity"/>
    <property type="evidence" value="ECO:0007669"/>
    <property type="project" value="InterPro"/>
</dbReference>
<gene>
    <name evidence="11" type="ORF">JIN87_04225</name>
</gene>
<dbReference type="Pfam" id="PF02518">
    <property type="entry name" value="HATPase_c"/>
    <property type="match status" value="1"/>
</dbReference>
<feature type="domain" description="Response regulatory" evidence="10">
    <location>
        <begin position="1022"/>
        <end position="1137"/>
    </location>
</feature>
<dbReference type="Pfam" id="PF12833">
    <property type="entry name" value="HTH_18"/>
    <property type="match status" value="1"/>
</dbReference>
<dbReference type="SUPFAM" id="SSF46689">
    <property type="entry name" value="Homeodomain-like"/>
    <property type="match status" value="1"/>
</dbReference>
<reference evidence="11" key="1">
    <citation type="submission" date="2021-01" db="EMBL/GenBank/DDBJ databases">
        <title>Modified the classification status of verrucomicrobia.</title>
        <authorList>
            <person name="Feng X."/>
        </authorList>
    </citation>
    <scope>NUCLEOTIDE SEQUENCE</scope>
    <source>
        <strain evidence="11">KCTC 13126</strain>
    </source>
</reference>
<keyword evidence="7" id="KW-1133">Transmembrane helix</keyword>
<evidence type="ECO:0000256" key="6">
    <source>
        <dbReference type="PROSITE-ProRule" id="PRU00169"/>
    </source>
</evidence>
<evidence type="ECO:0000259" key="10">
    <source>
        <dbReference type="PROSITE" id="PS50110"/>
    </source>
</evidence>
<dbReference type="PROSITE" id="PS01124">
    <property type="entry name" value="HTH_ARAC_FAMILY_2"/>
    <property type="match status" value="1"/>
</dbReference>
<dbReference type="Gene3D" id="3.30.565.10">
    <property type="entry name" value="Histidine kinase-like ATPase, C-terminal domain"/>
    <property type="match status" value="1"/>
</dbReference>
<dbReference type="InterPro" id="IPR013783">
    <property type="entry name" value="Ig-like_fold"/>
</dbReference>
<dbReference type="SMART" id="SM00342">
    <property type="entry name" value="HTH_ARAC"/>
    <property type="match status" value="1"/>
</dbReference>
<dbReference type="SUPFAM" id="SSF52172">
    <property type="entry name" value="CheY-like"/>
    <property type="match status" value="1"/>
</dbReference>
<evidence type="ECO:0000313" key="11">
    <source>
        <dbReference type="EMBL" id="MBK1876062.1"/>
    </source>
</evidence>
<dbReference type="CDD" id="cd17574">
    <property type="entry name" value="REC_OmpR"/>
    <property type="match status" value="1"/>
</dbReference>
<dbReference type="InterPro" id="IPR036890">
    <property type="entry name" value="HATPase_C_sf"/>
</dbReference>
<dbReference type="PROSITE" id="PS50110">
    <property type="entry name" value="RESPONSE_REGULATORY"/>
    <property type="match status" value="1"/>
</dbReference>
<dbReference type="InterPro" id="IPR003661">
    <property type="entry name" value="HisK_dim/P_dom"/>
</dbReference>
<dbReference type="Proteomes" id="UP000617628">
    <property type="component" value="Unassembled WGS sequence"/>
</dbReference>
<keyword evidence="7" id="KW-0472">Membrane</keyword>
<dbReference type="SMART" id="SM00448">
    <property type="entry name" value="REC"/>
    <property type="match status" value="1"/>
</dbReference>
<dbReference type="InterPro" id="IPR018060">
    <property type="entry name" value="HTH_AraC"/>
</dbReference>
<keyword evidence="12" id="KW-1185">Reference proteome</keyword>
<evidence type="ECO:0000256" key="4">
    <source>
        <dbReference type="ARBA" id="ARBA00023015"/>
    </source>
</evidence>
<keyword evidence="5" id="KW-0804">Transcription</keyword>
<dbReference type="Gene3D" id="3.40.50.2300">
    <property type="match status" value="1"/>
</dbReference>
<dbReference type="PROSITE" id="PS50109">
    <property type="entry name" value="HIS_KIN"/>
    <property type="match status" value="1"/>
</dbReference>
<keyword evidence="3 6" id="KW-0597">Phosphoprotein</keyword>
<dbReference type="PANTHER" id="PTHR43547">
    <property type="entry name" value="TWO-COMPONENT HISTIDINE KINASE"/>
    <property type="match status" value="1"/>
</dbReference>
<dbReference type="Gene3D" id="2.130.10.10">
    <property type="entry name" value="YVTN repeat-like/Quinoprotein amine dehydrogenase"/>
    <property type="match status" value="3"/>
</dbReference>
<sequence>MSESWAWESIEGADGAQMQCLDIAADGTLWIGLRDGVARYDGTRLEKMSIPGTAGDSAIVISIVAIDENHAYSIHRRAVYWFDGERWLEVYQGLVNSEVMNVHAKGDEGAVWVSTAEGVLHLKDGQSFFRPLPEEGSALSTLCLDHMGNVWTVEMNGGRVYRCPVRDGLLAPSDEWEVMRPAYSKERTPRYSMLQTRDGRIWVANTAINDLTQFYDYSSGEWESVDFDVFGGYNMVQMLAKTRDGMLWVCANGYLHGLMDGEWQLTERLSRRQLRSSLLEAHDGYLWLLQNGISLSRIDYQQKRWSTLNDLLFQCETEVGDQWFLDEEGSVIRHRKREGGVWWIFDVDDGVIDTPYVIKCARDGKIWVAGAHEGVAAVSVFDATGWRRVEYPQFGDALRHESLLELEDGRIVVLRMNYQDWLYRGTAGLALLSKNGDLIEDSLKPSSEVSFVVRNAGLKSDGSMYLARTFRMTELRDGIEYAVAYDDGIGGFEIEDLAVDSSDAAWLANWGQGVYRRTFDGAWSRFGLEDGLPSLLVSDIKILEDDSIFAVTSEGVARFDGDRWFPVLKEYASSSFKSRLGASLVNGKQGALWINEHNEFWLMRGTLENAYRQGEGGLFRTTRYLPERIAPDTQLSVIHEPNTRDRSLYVKLHGTESGGGTQSSRLYFSYRLDGGEWSEYSQERSRIFQQLDDGEHMLEVRARDLDFNVDPSPATYRFTIPPPFWKTGWFFALNTVVICTIAGLVFAIFRQRYLHLIEYDEQRIHFFTNISHELRTPLALILTPLEKFTRLRKDVGEEGDKDVNMALKSARRLHQLVDELLDFRRIEEGRAQWRKVSGDLVAEMRELVNSFKPLAEMKSQLLEFRCHESRLVCEFDSDKLQKILGNLLSNAIKYTPKGGGIRMTLEIERWDRSNNAVLRVEDSGRGISKERQKYIFEPFYRGNSKAAREATGTGLGLSLVKQLVGLAEGEISVSSPILSNNDEYGGTEFKVSIPVGEVREDRELPGGEPHSESDLLKGKELSILLVEDSDDLRRYLAEDLSQEFDVLLARDGEEGLRKAGEQIPDLIITDVMMPKMDGIELCRELKSRRDTNHIPVIMLTARSSSEFEELGLESGAEEYLPKPVSMLKLQLRIRNLLESRSRLQSRLKHEFLMQPNLPEPENKEESFLKSVVDYLDENLTNSTFGVDELAERLELSRSSFYRKLKAVANMTPQEFIKNYKMKRAGQLLLDTDLSVIEIVNEVGYSETRYFGKLFKGHFGCSPSEYRTRNASGMEN</sequence>
<dbReference type="InterPro" id="IPR011006">
    <property type="entry name" value="CheY-like_superfamily"/>
</dbReference>
<dbReference type="InterPro" id="IPR036097">
    <property type="entry name" value="HisK_dim/P_sf"/>
</dbReference>
<dbReference type="Gene3D" id="1.10.10.60">
    <property type="entry name" value="Homeodomain-like"/>
    <property type="match status" value="1"/>
</dbReference>
<feature type="domain" description="Histidine kinase" evidence="9">
    <location>
        <begin position="769"/>
        <end position="997"/>
    </location>
</feature>
<dbReference type="SUPFAM" id="SSF55874">
    <property type="entry name" value="ATPase domain of HSP90 chaperone/DNA topoisomerase II/histidine kinase"/>
    <property type="match status" value="1"/>
</dbReference>
<dbReference type="EMBL" id="JAENIL010000006">
    <property type="protein sequence ID" value="MBK1876062.1"/>
    <property type="molecule type" value="Genomic_DNA"/>
</dbReference>
<organism evidence="11 12">
    <name type="scientific">Pelagicoccus mobilis</name>
    <dbReference type="NCBI Taxonomy" id="415221"/>
    <lineage>
        <taxon>Bacteria</taxon>
        <taxon>Pseudomonadati</taxon>
        <taxon>Verrucomicrobiota</taxon>
        <taxon>Opitutia</taxon>
        <taxon>Puniceicoccales</taxon>
        <taxon>Pelagicoccaceae</taxon>
        <taxon>Pelagicoccus</taxon>
    </lineage>
</organism>
<evidence type="ECO:0000256" key="5">
    <source>
        <dbReference type="ARBA" id="ARBA00023163"/>
    </source>
</evidence>
<keyword evidence="4" id="KW-0805">Transcription regulation</keyword>
<evidence type="ECO:0000256" key="3">
    <source>
        <dbReference type="ARBA" id="ARBA00022553"/>
    </source>
</evidence>
<evidence type="ECO:0000259" key="9">
    <source>
        <dbReference type="PROSITE" id="PS50109"/>
    </source>
</evidence>
<dbReference type="EC" id="2.7.13.3" evidence="2"/>
<evidence type="ECO:0000256" key="2">
    <source>
        <dbReference type="ARBA" id="ARBA00012438"/>
    </source>
</evidence>
<dbReference type="InterPro" id="IPR005467">
    <property type="entry name" value="His_kinase_dom"/>
</dbReference>
<dbReference type="InterPro" id="IPR001789">
    <property type="entry name" value="Sig_transdc_resp-reg_receiver"/>
</dbReference>
<dbReference type="SMART" id="SM00388">
    <property type="entry name" value="HisKA"/>
    <property type="match status" value="1"/>
</dbReference>
<name>A0A934RSH0_9BACT</name>
<dbReference type="SMART" id="SM00387">
    <property type="entry name" value="HATPase_c"/>
    <property type="match status" value="1"/>
</dbReference>
<dbReference type="SUPFAM" id="SSF63829">
    <property type="entry name" value="Calcium-dependent phosphotriesterase"/>
    <property type="match status" value="2"/>
</dbReference>
<dbReference type="InterPro" id="IPR015943">
    <property type="entry name" value="WD40/YVTN_repeat-like_dom_sf"/>
</dbReference>
<accession>A0A934RSH0</accession>
<dbReference type="GO" id="GO:0043565">
    <property type="term" value="F:sequence-specific DNA binding"/>
    <property type="evidence" value="ECO:0007669"/>
    <property type="project" value="InterPro"/>
</dbReference>
<dbReference type="InterPro" id="IPR009057">
    <property type="entry name" value="Homeodomain-like_sf"/>
</dbReference>
<dbReference type="GO" id="GO:0000155">
    <property type="term" value="F:phosphorelay sensor kinase activity"/>
    <property type="evidence" value="ECO:0007669"/>
    <property type="project" value="InterPro"/>
</dbReference>
<evidence type="ECO:0000256" key="1">
    <source>
        <dbReference type="ARBA" id="ARBA00000085"/>
    </source>
</evidence>
<dbReference type="Pfam" id="PF00072">
    <property type="entry name" value="Response_reg"/>
    <property type="match status" value="1"/>
</dbReference>
<feature type="modified residue" description="4-aspartylphosphate" evidence="6">
    <location>
        <position position="1070"/>
    </location>
</feature>
<evidence type="ECO:0000256" key="7">
    <source>
        <dbReference type="SAM" id="Phobius"/>
    </source>
</evidence>
<dbReference type="PANTHER" id="PTHR43547:SF2">
    <property type="entry name" value="HYBRID SIGNAL TRANSDUCTION HISTIDINE KINASE C"/>
    <property type="match status" value="1"/>
</dbReference>
<dbReference type="Gene3D" id="2.60.40.10">
    <property type="entry name" value="Immunoglobulins"/>
    <property type="match status" value="1"/>
</dbReference>
<dbReference type="SUPFAM" id="SSF47384">
    <property type="entry name" value="Homodimeric domain of signal transducing histidine kinase"/>
    <property type="match status" value="1"/>
</dbReference>
<dbReference type="CDD" id="cd00082">
    <property type="entry name" value="HisKA"/>
    <property type="match status" value="1"/>
</dbReference>
<dbReference type="RefSeq" id="WP_200354279.1">
    <property type="nucleotide sequence ID" value="NZ_JAENIL010000006.1"/>
</dbReference>
<dbReference type="InterPro" id="IPR004358">
    <property type="entry name" value="Sig_transdc_His_kin-like_C"/>
</dbReference>
<proteinExistence type="predicted"/>